<organism evidence="4 5">
    <name type="scientific">Tribonema minus</name>
    <dbReference type="NCBI Taxonomy" id="303371"/>
    <lineage>
        <taxon>Eukaryota</taxon>
        <taxon>Sar</taxon>
        <taxon>Stramenopiles</taxon>
        <taxon>Ochrophyta</taxon>
        <taxon>PX clade</taxon>
        <taxon>Xanthophyceae</taxon>
        <taxon>Tribonematales</taxon>
        <taxon>Tribonemataceae</taxon>
        <taxon>Tribonema</taxon>
    </lineage>
</organism>
<keyword evidence="1" id="KW-0808">Transferase</keyword>
<comment type="caution">
    <text evidence="4">The sequence shown here is derived from an EMBL/GenBank/DDBJ whole genome shotgun (WGS) entry which is preliminary data.</text>
</comment>
<dbReference type="Pfam" id="PF06722">
    <property type="entry name" value="EryCIII-like_C"/>
    <property type="match status" value="1"/>
</dbReference>
<gene>
    <name evidence="4" type="ORF">JKP88DRAFT_269227</name>
</gene>
<keyword evidence="5" id="KW-1185">Reference proteome</keyword>
<dbReference type="SUPFAM" id="SSF53756">
    <property type="entry name" value="UDP-Glycosyltransferase/glycogen phosphorylase"/>
    <property type="match status" value="1"/>
</dbReference>
<dbReference type="FunFam" id="3.40.50.2000:FF:000009">
    <property type="entry name" value="Sterol 3-beta-glucosyltransferase UGT80A2"/>
    <property type="match status" value="1"/>
</dbReference>
<dbReference type="InterPro" id="IPR050426">
    <property type="entry name" value="Glycosyltransferase_28"/>
</dbReference>
<dbReference type="GO" id="GO:0005975">
    <property type="term" value="P:carbohydrate metabolic process"/>
    <property type="evidence" value="ECO:0007669"/>
    <property type="project" value="InterPro"/>
</dbReference>
<feature type="domain" description="Glycosyltransferase family 28 N-terminal" evidence="2">
    <location>
        <begin position="3"/>
        <end position="154"/>
    </location>
</feature>
<dbReference type="PANTHER" id="PTHR48050">
    <property type="entry name" value="STEROL 3-BETA-GLUCOSYLTRANSFERASE"/>
    <property type="match status" value="1"/>
</dbReference>
<dbReference type="CDD" id="cd03784">
    <property type="entry name" value="GT1_Gtf-like"/>
    <property type="match status" value="1"/>
</dbReference>
<evidence type="ECO:0000313" key="5">
    <source>
        <dbReference type="Proteomes" id="UP000664859"/>
    </source>
</evidence>
<proteinExistence type="predicted"/>
<evidence type="ECO:0000313" key="4">
    <source>
        <dbReference type="EMBL" id="KAG5175617.1"/>
    </source>
</evidence>
<dbReference type="InterPro" id="IPR002213">
    <property type="entry name" value="UDP_glucos_trans"/>
</dbReference>
<evidence type="ECO:0000256" key="1">
    <source>
        <dbReference type="ARBA" id="ARBA00022679"/>
    </source>
</evidence>
<accession>A0A836C840</accession>
<dbReference type="Proteomes" id="UP000664859">
    <property type="component" value="Unassembled WGS sequence"/>
</dbReference>
<dbReference type="Pfam" id="PF03033">
    <property type="entry name" value="Glyco_transf_28"/>
    <property type="match status" value="1"/>
</dbReference>
<dbReference type="GO" id="GO:0016906">
    <property type="term" value="F:sterol 3-beta-glucosyltransferase activity"/>
    <property type="evidence" value="ECO:0007669"/>
    <property type="project" value="UniProtKB-ARBA"/>
</dbReference>
<evidence type="ECO:0000259" key="3">
    <source>
        <dbReference type="Pfam" id="PF06722"/>
    </source>
</evidence>
<protein>
    <recommendedName>
        <fullName evidence="6">Glycosyltransferase family 28 N-terminal domain-containing protein</fullName>
    </recommendedName>
</protein>
<evidence type="ECO:0008006" key="6">
    <source>
        <dbReference type="Google" id="ProtNLM"/>
    </source>
</evidence>
<dbReference type="OrthoDB" id="5835829at2759"/>
<sequence>MNIVIMIVGTRGDVHPFFGLGHLLQQDGHRVRIATHVEFEKEVKAEGFEFYPLGGDPRRLSAFMVETSGRLLPNLMNQSERAGLPEKMNMLNEIIQSTWPACTAPEPSDPKQTPFIADAIISNPVTYAHIHCAEALSVPLHLFFPQPWTPTHEFPHPFASMSYERGCTRAADLDASSARTRARIAASRDLLECAENWYSYHMVDYLFHMGVSGYINDLRVNQMGLDPIRRGEHGFNLINNNHVPFVKMWSPNLVPKPKDWGPHIDVTGAFFTPPSKKAAAWEPPQDLVDFLAAGEPPIFVGFGSMVIDDVDSLLTAFLKAVEASGARMVLQSQWTAMIDARRHEAPPSVYPIGPAPHEWLLPRMGAVVHHGGAGTVAAGLRAGKPTLICPFFGDQFFWGQYVYERGVGPKPIPIRKVDAENLTVAFQELR</sequence>
<dbReference type="InterPro" id="IPR004276">
    <property type="entry name" value="GlycoTrans_28_N"/>
</dbReference>
<dbReference type="InterPro" id="IPR010610">
    <property type="entry name" value="EryCIII-like_C"/>
</dbReference>
<name>A0A836C840_9STRA</name>
<dbReference type="Gene3D" id="3.40.50.2000">
    <property type="entry name" value="Glycogen Phosphorylase B"/>
    <property type="match status" value="2"/>
</dbReference>
<reference evidence="4" key="1">
    <citation type="submission" date="2021-02" db="EMBL/GenBank/DDBJ databases">
        <title>First Annotated Genome of the Yellow-green Alga Tribonema minus.</title>
        <authorList>
            <person name="Mahan K.M."/>
        </authorList>
    </citation>
    <scope>NUCLEOTIDE SEQUENCE</scope>
    <source>
        <strain evidence="4">UTEX B ZZ1240</strain>
    </source>
</reference>
<dbReference type="EMBL" id="JAFCMP010000547">
    <property type="protein sequence ID" value="KAG5175617.1"/>
    <property type="molecule type" value="Genomic_DNA"/>
</dbReference>
<dbReference type="PANTHER" id="PTHR48050:SF13">
    <property type="entry name" value="STEROL 3-BETA-GLUCOSYLTRANSFERASE UGT80A2"/>
    <property type="match status" value="1"/>
</dbReference>
<evidence type="ECO:0000259" key="2">
    <source>
        <dbReference type="Pfam" id="PF03033"/>
    </source>
</evidence>
<dbReference type="AlphaFoldDB" id="A0A836C840"/>
<feature type="domain" description="Erythromycin biosynthesis protein CIII-like C-terminal" evidence="3">
    <location>
        <begin position="344"/>
        <end position="425"/>
    </location>
</feature>